<dbReference type="Proteomes" id="UP001589532">
    <property type="component" value="Unassembled WGS sequence"/>
</dbReference>
<dbReference type="CDD" id="cd02440">
    <property type="entry name" value="AdoMet_MTases"/>
    <property type="match status" value="1"/>
</dbReference>
<dbReference type="InterPro" id="IPR004556">
    <property type="entry name" value="HemK-like"/>
</dbReference>
<dbReference type="InterPro" id="IPR007848">
    <property type="entry name" value="Small_mtfrase_dom"/>
</dbReference>
<keyword evidence="8" id="KW-1185">Reference proteome</keyword>
<dbReference type="Gene3D" id="3.40.50.150">
    <property type="entry name" value="Vaccinia Virus protein VP39"/>
    <property type="match status" value="1"/>
</dbReference>
<dbReference type="InterPro" id="IPR022446">
    <property type="entry name" value="MeTrfrase_put"/>
</dbReference>
<dbReference type="Gene3D" id="1.10.8.10">
    <property type="entry name" value="DNA helicase RuvA subunit, C-terminal domain"/>
    <property type="match status" value="1"/>
</dbReference>
<organism evidence="7 8">
    <name type="scientific">Nonomuraea helvata</name>
    <dbReference type="NCBI Taxonomy" id="37484"/>
    <lineage>
        <taxon>Bacteria</taxon>
        <taxon>Bacillati</taxon>
        <taxon>Actinomycetota</taxon>
        <taxon>Actinomycetes</taxon>
        <taxon>Streptosporangiales</taxon>
        <taxon>Streptosporangiaceae</taxon>
        <taxon>Nonomuraea</taxon>
    </lineage>
</organism>
<evidence type="ECO:0000256" key="4">
    <source>
        <dbReference type="ARBA" id="ARBA00022691"/>
    </source>
</evidence>
<reference evidence="7 8" key="1">
    <citation type="submission" date="2024-09" db="EMBL/GenBank/DDBJ databases">
        <authorList>
            <person name="Sun Q."/>
            <person name="Mori K."/>
        </authorList>
    </citation>
    <scope>NUCLEOTIDE SEQUENCE [LARGE SCALE GENOMIC DNA]</scope>
    <source>
        <strain evidence="7 8">JCM 3143</strain>
    </source>
</reference>
<dbReference type="InterPro" id="IPR029063">
    <property type="entry name" value="SAM-dependent_MTases_sf"/>
</dbReference>
<dbReference type="RefSeq" id="WP_344988628.1">
    <property type="nucleotide sequence ID" value="NZ_BAAAXV010000002.1"/>
</dbReference>
<evidence type="ECO:0000256" key="1">
    <source>
        <dbReference type="ARBA" id="ARBA00012771"/>
    </source>
</evidence>
<dbReference type="NCBIfam" id="TIGR03704">
    <property type="entry name" value="PrmC_rel_meth"/>
    <property type="match status" value="1"/>
</dbReference>
<keyword evidence="2" id="KW-0489">Methyltransferase</keyword>
<evidence type="ECO:0000313" key="7">
    <source>
        <dbReference type="EMBL" id="MFB9629752.1"/>
    </source>
</evidence>
<evidence type="ECO:0000256" key="3">
    <source>
        <dbReference type="ARBA" id="ARBA00022679"/>
    </source>
</evidence>
<evidence type="ECO:0000256" key="5">
    <source>
        <dbReference type="ARBA" id="ARBA00048391"/>
    </source>
</evidence>
<accession>A0ABV5SDI6</accession>
<dbReference type="PANTHER" id="PTHR18895">
    <property type="entry name" value="HEMK METHYLTRANSFERASE"/>
    <property type="match status" value="1"/>
</dbReference>
<gene>
    <name evidence="7" type="ORF">ACFFSA_42340</name>
</gene>
<comment type="catalytic activity">
    <reaction evidence="5">
        <text>L-glutaminyl-[peptide chain release factor] + S-adenosyl-L-methionine = N(5)-methyl-L-glutaminyl-[peptide chain release factor] + S-adenosyl-L-homocysteine + H(+)</text>
        <dbReference type="Rhea" id="RHEA:42896"/>
        <dbReference type="Rhea" id="RHEA-COMP:10271"/>
        <dbReference type="Rhea" id="RHEA-COMP:10272"/>
        <dbReference type="ChEBI" id="CHEBI:15378"/>
        <dbReference type="ChEBI" id="CHEBI:30011"/>
        <dbReference type="ChEBI" id="CHEBI:57856"/>
        <dbReference type="ChEBI" id="CHEBI:59789"/>
        <dbReference type="ChEBI" id="CHEBI:61891"/>
        <dbReference type="EC" id="2.1.1.297"/>
    </reaction>
</comment>
<protein>
    <recommendedName>
        <fullName evidence="1">peptide chain release factor N(5)-glutamine methyltransferase</fullName>
        <ecNumber evidence="1">2.1.1.297</ecNumber>
    </recommendedName>
</protein>
<evidence type="ECO:0000256" key="2">
    <source>
        <dbReference type="ARBA" id="ARBA00022603"/>
    </source>
</evidence>
<name>A0ABV5SDI6_9ACTN</name>
<dbReference type="EMBL" id="JBHMBW010000064">
    <property type="protein sequence ID" value="MFB9629752.1"/>
    <property type="molecule type" value="Genomic_DNA"/>
</dbReference>
<keyword evidence="3" id="KW-0808">Transferase</keyword>
<keyword evidence="4" id="KW-0949">S-adenosyl-L-methionine</keyword>
<feature type="domain" description="Methyltransferase small" evidence="6">
    <location>
        <begin position="94"/>
        <end position="181"/>
    </location>
</feature>
<dbReference type="PANTHER" id="PTHR18895:SF74">
    <property type="entry name" value="MTRF1L RELEASE FACTOR GLUTAMINE METHYLTRANSFERASE"/>
    <property type="match status" value="1"/>
</dbReference>
<sequence length="262" mass="27472">MRPEREEGSVALVARLRAAGCVFAEDEAQLLVSTAATPEELAAMVERRVDGEPLQHVLGWAEFCGLRVVVEPGVFVPRPRTEFLIRQAVALARRVAATPVVLDLCCGSGAMGAALVAGLERAELHAGDLDPAAVRCARRNLPAGHVYEGDLYEPLPASLRGRVDILIASPPYVPSESVALLPAEARLHEPLVALDGGGDGLDVVRRVIAGAPRWLAPGGHLLVETGERQAAATAEAVEGAGLAARVARSEELDATTVIGTRS</sequence>
<dbReference type="InterPro" id="IPR050320">
    <property type="entry name" value="N5-glutamine_MTase"/>
</dbReference>
<proteinExistence type="predicted"/>
<evidence type="ECO:0000259" key="6">
    <source>
        <dbReference type="Pfam" id="PF05175"/>
    </source>
</evidence>
<dbReference type="Pfam" id="PF05175">
    <property type="entry name" value="MTS"/>
    <property type="match status" value="1"/>
</dbReference>
<dbReference type="NCBIfam" id="TIGR00536">
    <property type="entry name" value="hemK_fam"/>
    <property type="match status" value="1"/>
</dbReference>
<evidence type="ECO:0000313" key="8">
    <source>
        <dbReference type="Proteomes" id="UP001589532"/>
    </source>
</evidence>
<dbReference type="EC" id="2.1.1.297" evidence="1"/>
<dbReference type="SUPFAM" id="SSF53335">
    <property type="entry name" value="S-adenosyl-L-methionine-dependent methyltransferases"/>
    <property type="match status" value="1"/>
</dbReference>
<comment type="caution">
    <text evidence="7">The sequence shown here is derived from an EMBL/GenBank/DDBJ whole genome shotgun (WGS) entry which is preliminary data.</text>
</comment>